<reference evidence="3" key="1">
    <citation type="submission" date="2022-07" db="EMBL/GenBank/DDBJ databases">
        <title>Phylogenomic reconstructions and comparative analyses of Kickxellomycotina fungi.</title>
        <authorList>
            <person name="Reynolds N.K."/>
            <person name="Stajich J.E."/>
            <person name="Barry K."/>
            <person name="Grigoriev I.V."/>
            <person name="Crous P."/>
            <person name="Smith M.E."/>
        </authorList>
    </citation>
    <scope>NUCLEOTIDE SEQUENCE</scope>
    <source>
        <strain evidence="3">RSA 1196</strain>
    </source>
</reference>
<feature type="region of interest" description="Disordered" evidence="1">
    <location>
        <begin position="41"/>
        <end position="185"/>
    </location>
</feature>
<comment type="caution">
    <text evidence="3">The sequence shown here is derived from an EMBL/GenBank/DDBJ whole genome shotgun (WGS) entry which is preliminary data.</text>
</comment>
<gene>
    <name evidence="3" type="ORF">IWQ62_003073</name>
</gene>
<evidence type="ECO:0000313" key="4">
    <source>
        <dbReference type="Proteomes" id="UP001150925"/>
    </source>
</evidence>
<accession>A0A9W8AVI2</accession>
<evidence type="ECO:0000256" key="2">
    <source>
        <dbReference type="SAM" id="SignalP"/>
    </source>
</evidence>
<feature type="compositionally biased region" description="Low complexity" evidence="1">
    <location>
        <begin position="135"/>
        <end position="163"/>
    </location>
</feature>
<evidence type="ECO:0000256" key="1">
    <source>
        <dbReference type="SAM" id="MobiDB-lite"/>
    </source>
</evidence>
<dbReference type="OrthoDB" id="10461162at2759"/>
<keyword evidence="2" id="KW-0732">Signal</keyword>
<evidence type="ECO:0000313" key="3">
    <source>
        <dbReference type="EMBL" id="KAJ1963936.1"/>
    </source>
</evidence>
<protein>
    <submittedName>
        <fullName evidence="3">Uncharacterized protein</fullName>
    </submittedName>
</protein>
<keyword evidence="4" id="KW-1185">Reference proteome</keyword>
<organism evidence="3 4">
    <name type="scientific">Dispira parvispora</name>
    <dbReference type="NCBI Taxonomy" id="1520584"/>
    <lineage>
        <taxon>Eukaryota</taxon>
        <taxon>Fungi</taxon>
        <taxon>Fungi incertae sedis</taxon>
        <taxon>Zoopagomycota</taxon>
        <taxon>Kickxellomycotina</taxon>
        <taxon>Dimargaritomycetes</taxon>
        <taxon>Dimargaritales</taxon>
        <taxon>Dimargaritaceae</taxon>
        <taxon>Dispira</taxon>
    </lineage>
</organism>
<proteinExistence type="predicted"/>
<feature type="chain" id="PRO_5040962094" evidence="2">
    <location>
        <begin position="20"/>
        <end position="185"/>
    </location>
</feature>
<feature type="signal peptide" evidence="2">
    <location>
        <begin position="1"/>
        <end position="19"/>
    </location>
</feature>
<dbReference type="EMBL" id="JANBPY010000758">
    <property type="protein sequence ID" value="KAJ1963936.1"/>
    <property type="molecule type" value="Genomic_DNA"/>
</dbReference>
<feature type="compositionally biased region" description="Polar residues" evidence="1">
    <location>
        <begin position="59"/>
        <end position="84"/>
    </location>
</feature>
<feature type="compositionally biased region" description="Polar residues" evidence="1">
    <location>
        <begin position="164"/>
        <end position="174"/>
    </location>
</feature>
<dbReference type="Proteomes" id="UP001150925">
    <property type="component" value="Unassembled WGS sequence"/>
</dbReference>
<dbReference type="AlphaFoldDB" id="A0A9W8AVI2"/>
<sequence>MKILLAYVFLQAVLPSYLASTLAPNDQHRLATLHRRENAVQAIPGHDGQVSRLRRRSPGMSSSGYSTDDNTFTDNSSGDDNPSNGAMRPQLRRRSNLRRRGDYSMLQRRSPLNRLQRRSPFLNGFFGNDNDKKNGNGNDSSSDDNGYGNQPLNGQGPNNGYQPTVTSTNPSSYGDYTPSYLGGQS</sequence>
<name>A0A9W8AVI2_9FUNG</name>